<gene>
    <name evidence="4" type="ORF">SAMN05216602_1836</name>
</gene>
<sequence length="412" mass="46145">MSRTLRFGLGALLVLALGLLGSYLLQRAESYEEVVTHGPSPEARANPYLAAETFLRKQGLEVTRADNLSGLDTLPSRGHTLLLLANRSNLTPRQNERLLEWTARGGHLLFIAERMWDEEKGKSGDGLLDTLNVQQYPVEQLDEDQGEDEAEEPSDSTADEQTAEPAGEDSAEETADAYPELTKLYLENEQAPAYIGFDPDFHLYDANNLAHVWANSGEATHLLQIYHGDGLISIVSDAWIWQNVNLGSYDNAWLLWYLSQDSAVTLVYNADRDGLLTLLQRHFAPALLALGLLLVLALWHVGQRRGPLLQPQPASRRQLQEHLRAAADFLLRHGGQQPLLSNLQQDILRRARRRHPGFERLAVADQWQILGRLSRQPSTVISQAMRPLGQKRLSASDFTRQVAHLQTLRNAL</sequence>
<reference evidence="5" key="1">
    <citation type="submission" date="2016-10" db="EMBL/GenBank/DDBJ databases">
        <authorList>
            <person name="Varghese N."/>
            <person name="Submissions S."/>
        </authorList>
    </citation>
    <scope>NUCLEOTIDE SEQUENCE [LARGE SCALE GENOMIC DNA]</scope>
    <source>
        <strain evidence="5">LMG 22563</strain>
    </source>
</reference>
<protein>
    <recommendedName>
        <fullName evidence="3">DUF4350 domain-containing protein</fullName>
    </recommendedName>
</protein>
<feature type="domain" description="DUF4350" evidence="3">
    <location>
        <begin position="42"/>
        <end position="258"/>
    </location>
</feature>
<evidence type="ECO:0000256" key="2">
    <source>
        <dbReference type="SAM" id="Phobius"/>
    </source>
</evidence>
<feature type="transmembrane region" description="Helical" evidence="2">
    <location>
        <begin position="282"/>
        <end position="301"/>
    </location>
</feature>
<keyword evidence="5" id="KW-1185">Reference proteome</keyword>
<keyword evidence="2" id="KW-0472">Membrane</keyword>
<keyword evidence="2" id="KW-0812">Transmembrane</keyword>
<dbReference type="AlphaFoldDB" id="A0A1I3JGU3"/>
<dbReference type="RefSeq" id="WP_074882534.1">
    <property type="nucleotide sequence ID" value="NZ_FORC01000002.1"/>
</dbReference>
<dbReference type="EMBL" id="FORC01000002">
    <property type="protein sequence ID" value="SFI59386.1"/>
    <property type="molecule type" value="Genomic_DNA"/>
</dbReference>
<evidence type="ECO:0000256" key="1">
    <source>
        <dbReference type="SAM" id="MobiDB-lite"/>
    </source>
</evidence>
<dbReference type="Proteomes" id="UP000183018">
    <property type="component" value="Unassembled WGS sequence"/>
</dbReference>
<dbReference type="InterPro" id="IPR025646">
    <property type="entry name" value="DUF4350"/>
</dbReference>
<accession>A0A1I3JGU3</accession>
<feature type="region of interest" description="Disordered" evidence="1">
    <location>
        <begin position="141"/>
        <end position="174"/>
    </location>
</feature>
<evidence type="ECO:0000259" key="3">
    <source>
        <dbReference type="Pfam" id="PF14258"/>
    </source>
</evidence>
<dbReference type="OrthoDB" id="6638317at2"/>
<proteinExistence type="predicted"/>
<organism evidence="4 5">
    <name type="scientific">Phytopseudomonas argentinensis</name>
    <dbReference type="NCBI Taxonomy" id="289370"/>
    <lineage>
        <taxon>Bacteria</taxon>
        <taxon>Pseudomonadati</taxon>
        <taxon>Pseudomonadota</taxon>
        <taxon>Gammaproteobacteria</taxon>
        <taxon>Pseudomonadales</taxon>
        <taxon>Pseudomonadaceae</taxon>
        <taxon>Phytopseudomonas</taxon>
    </lineage>
</organism>
<dbReference type="STRING" id="289370.SAMN05216602_1836"/>
<name>A0A1I3JGU3_9GAMM</name>
<dbReference type="Pfam" id="PF14258">
    <property type="entry name" value="DUF4350"/>
    <property type="match status" value="1"/>
</dbReference>
<evidence type="ECO:0000313" key="5">
    <source>
        <dbReference type="Proteomes" id="UP000183018"/>
    </source>
</evidence>
<evidence type="ECO:0000313" key="4">
    <source>
        <dbReference type="EMBL" id="SFI59386.1"/>
    </source>
</evidence>
<keyword evidence="2" id="KW-1133">Transmembrane helix</keyword>